<dbReference type="AlphaFoldDB" id="A0A4P9XZH2"/>
<keyword evidence="1" id="KW-0677">Repeat</keyword>
<dbReference type="Pfam" id="PF00023">
    <property type="entry name" value="Ank"/>
    <property type="match status" value="1"/>
</dbReference>
<reference evidence="5" key="1">
    <citation type="journal article" date="2018" name="Nat. Microbiol.">
        <title>Leveraging single-cell genomics to expand the fungal tree of life.</title>
        <authorList>
            <person name="Ahrendt S.R."/>
            <person name="Quandt C.A."/>
            <person name="Ciobanu D."/>
            <person name="Clum A."/>
            <person name="Salamov A."/>
            <person name="Andreopoulos B."/>
            <person name="Cheng J.F."/>
            <person name="Woyke T."/>
            <person name="Pelin A."/>
            <person name="Henrissat B."/>
            <person name="Reynolds N.K."/>
            <person name="Benny G.L."/>
            <person name="Smith M.E."/>
            <person name="James T.Y."/>
            <person name="Grigoriev I.V."/>
        </authorList>
    </citation>
    <scope>NUCLEOTIDE SEQUENCE [LARGE SCALE GENOMIC DNA]</scope>
</reference>
<sequence length="283" mass="30484">VGAIPIAQGLIKAGASLEVVNSQGKTPLHESLSGEYDMLQFLLAQGAEVDAPKRGDWTCLHVAAGKGSLAVLRSLLAYGADPLQRTRDGRSPLHLAAAEGHLEVARILLSSAPTAATLRTQTDRLPVHAAALAGHADLAINLLRAAPDTLMAKDSSGTTPLLSAVASGNLPLVQDLLHHWGLSAQKDCDVQGRNWAHLAAMTGKVSMLEEASRHGVPLDLPDIWDHWTPMHYAVRYGRLKAVSFLLAAHIDLSRRDRQGRSYRDIAKMWDFAEVDKMLEEAEG</sequence>
<dbReference type="EMBL" id="KZ988823">
    <property type="protein sequence ID" value="RKP11542.1"/>
    <property type="molecule type" value="Genomic_DNA"/>
</dbReference>
<dbReference type="Proteomes" id="UP000267251">
    <property type="component" value="Unassembled WGS sequence"/>
</dbReference>
<gene>
    <name evidence="4" type="ORF">BJ684DRAFT_17875</name>
</gene>
<organism evidence="4 5">
    <name type="scientific">Piptocephalis cylindrospora</name>
    <dbReference type="NCBI Taxonomy" id="1907219"/>
    <lineage>
        <taxon>Eukaryota</taxon>
        <taxon>Fungi</taxon>
        <taxon>Fungi incertae sedis</taxon>
        <taxon>Zoopagomycota</taxon>
        <taxon>Zoopagomycotina</taxon>
        <taxon>Zoopagomycetes</taxon>
        <taxon>Zoopagales</taxon>
        <taxon>Piptocephalidaceae</taxon>
        <taxon>Piptocephalis</taxon>
    </lineage>
</organism>
<evidence type="ECO:0000313" key="5">
    <source>
        <dbReference type="Proteomes" id="UP000267251"/>
    </source>
</evidence>
<keyword evidence="5" id="KW-1185">Reference proteome</keyword>
<proteinExistence type="predicted"/>
<evidence type="ECO:0000256" key="2">
    <source>
        <dbReference type="ARBA" id="ARBA00023043"/>
    </source>
</evidence>
<feature type="repeat" description="ANK" evidence="3">
    <location>
        <begin position="55"/>
        <end position="87"/>
    </location>
</feature>
<dbReference type="InterPro" id="IPR050776">
    <property type="entry name" value="Ank_Repeat/CDKN_Inhibitor"/>
</dbReference>
<dbReference type="PANTHER" id="PTHR24201">
    <property type="entry name" value="ANK_REP_REGION DOMAIN-CONTAINING PROTEIN"/>
    <property type="match status" value="1"/>
</dbReference>
<feature type="non-terminal residue" evidence="4">
    <location>
        <position position="1"/>
    </location>
</feature>
<dbReference type="SUPFAM" id="SSF48403">
    <property type="entry name" value="Ankyrin repeat"/>
    <property type="match status" value="1"/>
</dbReference>
<accession>A0A4P9XZH2</accession>
<dbReference type="OrthoDB" id="539213at2759"/>
<protein>
    <submittedName>
        <fullName evidence="4">Ankyrin repeat-containing domain protein</fullName>
    </submittedName>
</protein>
<dbReference type="PROSITE" id="PS50088">
    <property type="entry name" value="ANK_REPEAT"/>
    <property type="match status" value="3"/>
</dbReference>
<dbReference type="PROSITE" id="PS50297">
    <property type="entry name" value="ANK_REP_REGION"/>
    <property type="match status" value="3"/>
</dbReference>
<feature type="repeat" description="ANK" evidence="3">
    <location>
        <begin position="225"/>
        <end position="257"/>
    </location>
</feature>
<dbReference type="PANTHER" id="PTHR24201:SF16">
    <property type="entry name" value="ANKYRIN-1-LIKE-RELATED"/>
    <property type="match status" value="1"/>
</dbReference>
<name>A0A4P9XZH2_9FUNG</name>
<dbReference type="Gene3D" id="1.25.40.20">
    <property type="entry name" value="Ankyrin repeat-containing domain"/>
    <property type="match status" value="3"/>
</dbReference>
<evidence type="ECO:0000256" key="3">
    <source>
        <dbReference type="PROSITE-ProRule" id="PRU00023"/>
    </source>
</evidence>
<evidence type="ECO:0000256" key="1">
    <source>
        <dbReference type="ARBA" id="ARBA00022737"/>
    </source>
</evidence>
<dbReference type="InterPro" id="IPR002110">
    <property type="entry name" value="Ankyrin_rpt"/>
</dbReference>
<dbReference type="GO" id="GO:0005634">
    <property type="term" value="C:nucleus"/>
    <property type="evidence" value="ECO:0007669"/>
    <property type="project" value="TreeGrafter"/>
</dbReference>
<keyword evidence="2 3" id="KW-0040">ANK repeat</keyword>
<evidence type="ECO:0000313" key="4">
    <source>
        <dbReference type="EMBL" id="RKP11542.1"/>
    </source>
</evidence>
<dbReference type="InterPro" id="IPR036770">
    <property type="entry name" value="Ankyrin_rpt-contain_sf"/>
</dbReference>
<feature type="repeat" description="ANK" evidence="3">
    <location>
        <begin position="88"/>
        <end position="110"/>
    </location>
</feature>
<dbReference type="Pfam" id="PF12796">
    <property type="entry name" value="Ank_2"/>
    <property type="match status" value="2"/>
</dbReference>
<dbReference type="SMART" id="SM00248">
    <property type="entry name" value="ANK"/>
    <property type="match status" value="7"/>
</dbReference>